<sequence length="540" mass="56948">MDTPDMRWSGWGDPARATRLPEGAVRLLRDLLGVRPADGAPPRLEDVAVPASRLDGDALGALAEAVGGEAHVRTDPETRIRHTRGKSTPDLLRIRAGEASDAPDAVVFPGSHEDVLAVLRACARRRVAVVPFGGGTSVVGGLAPRGAFDAFVALDLRRMNALVDLDPVSRTAVLQPGLRAPRAEALLRERGFTLGHFPQSFEWASIGGFAAARSSGQASAGYGRFDEMVVALTAATPEGTLSLGRAPRSAAGPDLRQLVLGSEGAFGVITSVTVRIRPAPETSAYEGWRFPSFSQGGAALRRLAQDGPLPTVLRLSDEAETMVGLADPDAIGAGLGEASGCLAVVGFEGAPQEIADRRDRVRAVLEDEGGEPLGPEPGQAWEHGRYTAPYLRDALLDVGAFAETLETATFWSGLPDLYAAVKDALTSTLTAQGTPPLVMCHISHVYPAGASLYFTVVCAQGSDAVRHWEKAKHAANDAILDAGGTITHHHGVGADHRDWYAREIGPLGVDVLHAVKRRLDPAGILNPGVLLPPVPEERPR</sequence>
<dbReference type="InterPro" id="IPR036318">
    <property type="entry name" value="FAD-bd_PCMH-like_sf"/>
</dbReference>
<dbReference type="InterPro" id="IPR004113">
    <property type="entry name" value="FAD-bd_oxidored_4_C"/>
</dbReference>
<dbReference type="PANTHER" id="PTHR46568">
    <property type="entry name" value="ALKYLDIHYDROXYACETONEPHOSPHATE SYNTHASE, PEROXISOMAL"/>
    <property type="match status" value="1"/>
</dbReference>
<dbReference type="EMBL" id="BSRZ01000004">
    <property type="protein sequence ID" value="GLW64193.1"/>
    <property type="molecule type" value="Genomic_DNA"/>
</dbReference>
<dbReference type="GO" id="GO:0071949">
    <property type="term" value="F:FAD binding"/>
    <property type="evidence" value="ECO:0007669"/>
    <property type="project" value="InterPro"/>
</dbReference>
<dbReference type="PROSITE" id="PS51387">
    <property type="entry name" value="FAD_PCMH"/>
    <property type="match status" value="1"/>
</dbReference>
<keyword evidence="10" id="KW-1185">Reference proteome</keyword>
<proteinExistence type="inferred from homology"/>
<dbReference type="InterPro" id="IPR016164">
    <property type="entry name" value="FAD-linked_Oxase-like_C"/>
</dbReference>
<organism evidence="9 10">
    <name type="scientific">Actinomadura rubrobrunea</name>
    <dbReference type="NCBI Taxonomy" id="115335"/>
    <lineage>
        <taxon>Bacteria</taxon>
        <taxon>Bacillati</taxon>
        <taxon>Actinomycetota</taxon>
        <taxon>Actinomycetes</taxon>
        <taxon>Streptosporangiales</taxon>
        <taxon>Thermomonosporaceae</taxon>
        <taxon>Actinomadura</taxon>
    </lineage>
</organism>
<dbReference type="InterPro" id="IPR025650">
    <property type="entry name" value="Alkyl-DHAP_Synthase"/>
</dbReference>
<dbReference type="PANTHER" id="PTHR46568:SF1">
    <property type="entry name" value="ALKYLDIHYDROXYACETONEPHOSPHATE SYNTHASE, PEROXISOMAL"/>
    <property type="match status" value="1"/>
</dbReference>
<comment type="similarity">
    <text evidence="1">Belongs to the FAD-binding oxidoreductase/transferase type 4 family.</text>
</comment>
<feature type="binding site" evidence="6">
    <location>
        <begin position="131"/>
        <end position="137"/>
    </location>
    <ligand>
        <name>FAD</name>
        <dbReference type="ChEBI" id="CHEBI:57692"/>
    </ligand>
</feature>
<feature type="site" description="Important for enzyme activity" evidence="7">
    <location>
        <position position="314"/>
    </location>
</feature>
<dbReference type="SUPFAM" id="SSF55103">
    <property type="entry name" value="FAD-linked oxidases, C-terminal domain"/>
    <property type="match status" value="1"/>
</dbReference>
<feature type="binding site" evidence="5">
    <location>
        <position position="392"/>
    </location>
    <ligand>
        <name>substrate</name>
    </ligand>
</feature>
<comment type="caution">
    <text evidence="9">The sequence shown here is derived from an EMBL/GenBank/DDBJ whole genome shotgun (WGS) entry which is preliminary data.</text>
</comment>
<evidence type="ECO:0000313" key="10">
    <source>
        <dbReference type="Proteomes" id="UP001165124"/>
    </source>
</evidence>
<evidence type="ECO:0000256" key="4">
    <source>
        <dbReference type="PIRSR" id="PIRSR625650-1"/>
    </source>
</evidence>
<evidence type="ECO:0000259" key="8">
    <source>
        <dbReference type="PROSITE" id="PS51387"/>
    </source>
</evidence>
<reference evidence="9" key="1">
    <citation type="submission" date="2023-02" db="EMBL/GenBank/DDBJ databases">
        <title>Actinomadura rubrobrunea NBRC 14622.</title>
        <authorList>
            <person name="Ichikawa N."/>
            <person name="Sato H."/>
            <person name="Tonouchi N."/>
        </authorList>
    </citation>
    <scope>NUCLEOTIDE SEQUENCE</scope>
    <source>
        <strain evidence="9">NBRC 14622</strain>
    </source>
</reference>
<protein>
    <submittedName>
        <fullName evidence="9">Alkyldihydroxyacetonephosphate synthase</fullName>
    </submittedName>
</protein>
<feature type="active site" description="Proton donor/acceptor" evidence="4">
    <location>
        <position position="453"/>
    </location>
</feature>
<dbReference type="Gene3D" id="3.30.70.3450">
    <property type="match status" value="1"/>
</dbReference>
<dbReference type="Proteomes" id="UP001165124">
    <property type="component" value="Unassembled WGS sequence"/>
</dbReference>
<evidence type="ECO:0000256" key="5">
    <source>
        <dbReference type="PIRSR" id="PIRSR625650-2"/>
    </source>
</evidence>
<dbReference type="AlphaFoldDB" id="A0A9W6PWH8"/>
<feature type="binding site" evidence="6">
    <location>
        <begin position="263"/>
        <end position="269"/>
    </location>
    <ligand>
        <name>FAD</name>
        <dbReference type="ChEBI" id="CHEBI:57692"/>
    </ligand>
</feature>
<feature type="domain" description="FAD-binding PCMH-type" evidence="8">
    <location>
        <begin position="99"/>
        <end position="279"/>
    </location>
</feature>
<dbReference type="Pfam" id="PF01565">
    <property type="entry name" value="FAD_binding_4"/>
    <property type="match status" value="1"/>
</dbReference>
<dbReference type="Pfam" id="PF02913">
    <property type="entry name" value="FAD-oxidase_C"/>
    <property type="match status" value="1"/>
</dbReference>
<dbReference type="GO" id="GO:0008609">
    <property type="term" value="F:alkylglycerone-phosphate synthase activity"/>
    <property type="evidence" value="ECO:0007669"/>
    <property type="project" value="InterPro"/>
</dbReference>
<evidence type="ECO:0000256" key="7">
    <source>
        <dbReference type="PIRSR" id="PIRSR625650-4"/>
    </source>
</evidence>
<accession>A0A9W6PWH8</accession>
<evidence type="ECO:0000256" key="3">
    <source>
        <dbReference type="ARBA" id="ARBA00022827"/>
    </source>
</evidence>
<gene>
    <name evidence="9" type="ORF">Arub01_24370</name>
</gene>
<evidence type="ECO:0000313" key="9">
    <source>
        <dbReference type="EMBL" id="GLW64193.1"/>
    </source>
</evidence>
<dbReference type="InterPro" id="IPR006094">
    <property type="entry name" value="Oxid_FAD_bind_N"/>
</dbReference>
<keyword evidence="3 6" id="KW-0274">FAD</keyword>
<dbReference type="InterPro" id="IPR016166">
    <property type="entry name" value="FAD-bd_PCMH"/>
</dbReference>
<evidence type="ECO:0000256" key="1">
    <source>
        <dbReference type="ARBA" id="ARBA00008000"/>
    </source>
</evidence>
<dbReference type="Gene3D" id="3.30.465.10">
    <property type="match status" value="1"/>
</dbReference>
<keyword evidence="2" id="KW-0285">Flavoprotein</keyword>
<dbReference type="GO" id="GO:0008610">
    <property type="term" value="P:lipid biosynthetic process"/>
    <property type="evidence" value="ECO:0007669"/>
    <property type="project" value="InterPro"/>
</dbReference>
<evidence type="ECO:0000256" key="6">
    <source>
        <dbReference type="PIRSR" id="PIRSR625650-3"/>
    </source>
</evidence>
<comment type="cofactor">
    <cofactor evidence="6">
        <name>FAD</name>
        <dbReference type="ChEBI" id="CHEBI:57692"/>
    </cofactor>
</comment>
<name>A0A9W6PWH8_9ACTN</name>
<dbReference type="SUPFAM" id="SSF56176">
    <property type="entry name" value="FAD-binding/transporter-associated domain-like"/>
    <property type="match status" value="1"/>
</dbReference>
<dbReference type="InterPro" id="IPR016169">
    <property type="entry name" value="FAD-bd_PCMH_sub2"/>
</dbReference>
<dbReference type="Gene3D" id="1.10.45.10">
    <property type="entry name" value="Vanillyl-alcohol Oxidase, Chain A, domain 4"/>
    <property type="match status" value="1"/>
</dbReference>
<dbReference type="InterPro" id="IPR016171">
    <property type="entry name" value="Vanillyl_alc_oxidase_C-sub2"/>
</dbReference>
<dbReference type="Gene3D" id="3.30.300.330">
    <property type="match status" value="1"/>
</dbReference>
<evidence type="ECO:0000256" key="2">
    <source>
        <dbReference type="ARBA" id="ARBA00022630"/>
    </source>
</evidence>